<accession>A0ACB7SAE8</accession>
<proteinExistence type="predicted"/>
<reference evidence="1" key="1">
    <citation type="submission" date="2020-05" db="EMBL/GenBank/DDBJ databases">
        <title>Large-scale comparative analyses of tick genomes elucidate their genetic diversity and vector capacities.</title>
        <authorList>
            <person name="Jia N."/>
            <person name="Wang J."/>
            <person name="Shi W."/>
            <person name="Du L."/>
            <person name="Sun Y."/>
            <person name="Zhan W."/>
            <person name="Jiang J."/>
            <person name="Wang Q."/>
            <person name="Zhang B."/>
            <person name="Ji P."/>
            <person name="Sakyi L.B."/>
            <person name="Cui X."/>
            <person name="Yuan T."/>
            <person name="Jiang B."/>
            <person name="Yang W."/>
            <person name="Lam T.T.-Y."/>
            <person name="Chang Q."/>
            <person name="Ding S."/>
            <person name="Wang X."/>
            <person name="Zhu J."/>
            <person name="Ruan X."/>
            <person name="Zhao L."/>
            <person name="Wei J."/>
            <person name="Que T."/>
            <person name="Du C."/>
            <person name="Cheng J."/>
            <person name="Dai P."/>
            <person name="Han X."/>
            <person name="Huang E."/>
            <person name="Gao Y."/>
            <person name="Liu J."/>
            <person name="Shao H."/>
            <person name="Ye R."/>
            <person name="Li L."/>
            <person name="Wei W."/>
            <person name="Wang X."/>
            <person name="Wang C."/>
            <person name="Yang T."/>
            <person name="Huo Q."/>
            <person name="Li W."/>
            <person name="Guo W."/>
            <person name="Chen H."/>
            <person name="Zhou L."/>
            <person name="Ni X."/>
            <person name="Tian J."/>
            <person name="Zhou Y."/>
            <person name="Sheng Y."/>
            <person name="Liu T."/>
            <person name="Pan Y."/>
            <person name="Xia L."/>
            <person name="Li J."/>
            <person name="Zhao F."/>
            <person name="Cao W."/>
        </authorList>
    </citation>
    <scope>NUCLEOTIDE SEQUENCE</scope>
    <source>
        <strain evidence="1">Hyas-2018</strain>
    </source>
</reference>
<comment type="caution">
    <text evidence="1">The sequence shown here is derived from an EMBL/GenBank/DDBJ whole genome shotgun (WGS) entry which is preliminary data.</text>
</comment>
<organism evidence="1 2">
    <name type="scientific">Hyalomma asiaticum</name>
    <name type="common">Tick</name>
    <dbReference type="NCBI Taxonomy" id="266040"/>
    <lineage>
        <taxon>Eukaryota</taxon>
        <taxon>Metazoa</taxon>
        <taxon>Ecdysozoa</taxon>
        <taxon>Arthropoda</taxon>
        <taxon>Chelicerata</taxon>
        <taxon>Arachnida</taxon>
        <taxon>Acari</taxon>
        <taxon>Parasitiformes</taxon>
        <taxon>Ixodida</taxon>
        <taxon>Ixodoidea</taxon>
        <taxon>Ixodidae</taxon>
        <taxon>Hyalomminae</taxon>
        <taxon>Hyalomma</taxon>
    </lineage>
</organism>
<evidence type="ECO:0000313" key="1">
    <source>
        <dbReference type="EMBL" id="KAH6930936.1"/>
    </source>
</evidence>
<evidence type="ECO:0000313" key="2">
    <source>
        <dbReference type="Proteomes" id="UP000821845"/>
    </source>
</evidence>
<sequence>MGPGQWTRERKCDGPSQLLEIFCLSPVCVDIVGARQAAQAAFALSSTRRSRVVAVYAAAASESKASDCKPVCTDNNGGEEGSQEVGGWVRANKGLAGLPGAIRPARPEGEGKTQYAPPPREEFRKQARTAVNPARVSRAAAETAEIDCDAEHCFDMHGVEQRLAAGLYRTDSFSMVRLMCIADIHQPTCDALFVSLVDVLDSPDASAMNPSSSIWTSIGVDGSIAERTRCGRLAAVAAMALVVKGSDRRDGATQSRSHRHTHTRAPPSTSGAHVPIFPSDALLLLLEYHHSSSVRCCDGGIPSSVRLMMLVSAAARSLDARAMRRLGSSGGSALGSSDPDNRSFGSGTPGLRRASGPVPFFE</sequence>
<dbReference type="Proteomes" id="UP000821845">
    <property type="component" value="Chromosome 5"/>
</dbReference>
<protein>
    <submittedName>
        <fullName evidence="1">Uncharacterized protein</fullName>
    </submittedName>
</protein>
<name>A0ACB7SAE8_HYAAI</name>
<keyword evidence="2" id="KW-1185">Reference proteome</keyword>
<gene>
    <name evidence="1" type="ORF">HPB50_021038</name>
</gene>
<dbReference type="EMBL" id="CM023485">
    <property type="protein sequence ID" value="KAH6930936.1"/>
    <property type="molecule type" value="Genomic_DNA"/>
</dbReference>